<protein>
    <recommendedName>
        <fullName evidence="4">Cardiolipin synthase N-terminal domain-containing protein</fullName>
    </recommendedName>
</protein>
<feature type="transmembrane region" description="Helical" evidence="1">
    <location>
        <begin position="7"/>
        <end position="28"/>
    </location>
</feature>
<evidence type="ECO:0008006" key="4">
    <source>
        <dbReference type="Google" id="ProtNLM"/>
    </source>
</evidence>
<keyword evidence="1" id="KW-0812">Transmembrane</keyword>
<accession>A0ABM5PSZ2</accession>
<organism evidence="2 3">
    <name type="scientific">Corynebacterium casei LMG S-19264</name>
    <dbReference type="NCBI Taxonomy" id="1285583"/>
    <lineage>
        <taxon>Bacteria</taxon>
        <taxon>Bacillati</taxon>
        <taxon>Actinomycetota</taxon>
        <taxon>Actinomycetes</taxon>
        <taxon>Mycobacteriales</taxon>
        <taxon>Corynebacteriaceae</taxon>
        <taxon>Corynebacterium</taxon>
    </lineage>
</organism>
<dbReference type="EMBL" id="CP004350">
    <property type="protein sequence ID" value="AHI21197.1"/>
    <property type="molecule type" value="Genomic_DNA"/>
</dbReference>
<sequence length="67" mass="7617">MITFYDAFTSTVALTALLLLVLSVWLIFKAKMRPITSILWFFVVLCLPLIGPLALILYLKFSPLERA</sequence>
<evidence type="ECO:0000256" key="1">
    <source>
        <dbReference type="SAM" id="Phobius"/>
    </source>
</evidence>
<keyword evidence="1" id="KW-1133">Transmembrane helix</keyword>
<keyword evidence="1" id="KW-0472">Membrane</keyword>
<feature type="transmembrane region" description="Helical" evidence="1">
    <location>
        <begin position="40"/>
        <end position="59"/>
    </location>
</feature>
<proteinExistence type="predicted"/>
<evidence type="ECO:0000313" key="2">
    <source>
        <dbReference type="EMBL" id="AHI21197.1"/>
    </source>
</evidence>
<reference evidence="3" key="1">
    <citation type="submission" date="2013-02" db="EMBL/GenBank/DDBJ databases">
        <title>The complete genome sequence of Corynebacterium casei LMG S-19264 (=DSM 44701).</title>
        <authorList>
            <person name="Ruckert C."/>
            <person name="Albersmeier A."/>
            <person name="Kalinowski J."/>
        </authorList>
    </citation>
    <scope>NUCLEOTIDE SEQUENCE [LARGE SCALE GENOMIC DNA]</scope>
    <source>
        <strain evidence="3">LMG S-19264</strain>
    </source>
</reference>
<name>A0ABM5PSZ2_9CORY</name>
<gene>
    <name evidence="2" type="ORF">CCASEI_13235</name>
</gene>
<dbReference type="Proteomes" id="UP000019226">
    <property type="component" value="Chromosome"/>
</dbReference>
<evidence type="ECO:0000313" key="3">
    <source>
        <dbReference type="Proteomes" id="UP000019226"/>
    </source>
</evidence>
<keyword evidence="3" id="KW-1185">Reference proteome</keyword>